<evidence type="ECO:0000256" key="3">
    <source>
        <dbReference type="ARBA" id="ARBA00022618"/>
    </source>
</evidence>
<dbReference type="GeneID" id="23858930"/>
<dbReference type="EMBL" id="FN554966">
    <property type="protein sequence ID" value="CBH09821.1"/>
    <property type="molecule type" value="Genomic_DNA"/>
</dbReference>
<gene>
    <name evidence="8" type="ORF">TbgDal_III1600</name>
</gene>
<sequence>MAEKLQTITFRSSVSTITEFLGFAIYCVLYQRGVYPSDSFQQVTRYGVQLMVSVDEELNSYLAEVLQQVIKWVSQDKLRKLVLVLVDAETKGDVVERWVFDIATQGLEAVEGVNSKSDETLRKEIQAVLRQVTSSVSYLPLLHRPCYFDMLVYADPDTELPTGSWELSDPRLIMGSSEVTLRSFSTSFHSVSASVAYRESS</sequence>
<dbReference type="InterPro" id="IPR036570">
    <property type="entry name" value="HORMA_dom_sf"/>
</dbReference>
<dbReference type="Proteomes" id="UP000002316">
    <property type="component" value="Chromosome 3"/>
</dbReference>
<evidence type="ECO:0000313" key="8">
    <source>
        <dbReference type="EMBL" id="CBH09821.1"/>
    </source>
</evidence>
<dbReference type="GO" id="GO:0000776">
    <property type="term" value="C:kinetochore"/>
    <property type="evidence" value="ECO:0007669"/>
    <property type="project" value="TreeGrafter"/>
</dbReference>
<dbReference type="PROSITE" id="PS50815">
    <property type="entry name" value="HORMA"/>
    <property type="match status" value="1"/>
</dbReference>
<evidence type="ECO:0000259" key="7">
    <source>
        <dbReference type="PROSITE" id="PS50815"/>
    </source>
</evidence>
<reference evidence="9" key="1">
    <citation type="journal article" date="2010" name="PLoS Negl. Trop. Dis.">
        <title>The genome sequence of Trypanosoma brucei gambiense, causative agent of chronic human african trypanosomiasis.</title>
        <authorList>
            <person name="Jackson A.P."/>
            <person name="Sanders M."/>
            <person name="Berry A."/>
            <person name="McQuillan J."/>
            <person name="Aslett M.A."/>
            <person name="Quail M.A."/>
            <person name="Chukualim B."/>
            <person name="Capewell P."/>
            <person name="MacLeod A."/>
            <person name="Melville S.E."/>
            <person name="Gibson W."/>
            <person name="Barry J.D."/>
            <person name="Berriman M."/>
            <person name="Hertz-Fowler C."/>
        </authorList>
    </citation>
    <scope>NUCLEOTIDE SEQUENCE [LARGE SCALE GENOMIC DNA]</scope>
    <source>
        <strain evidence="9">MHOM/CI/86/DAL972</strain>
    </source>
</reference>
<dbReference type="RefSeq" id="XP_011772114.1">
    <property type="nucleotide sequence ID" value="XM_011773812.1"/>
</dbReference>
<organism evidence="8 9">
    <name type="scientific">Trypanosoma brucei gambiense (strain MHOM/CI/86/DAL972)</name>
    <dbReference type="NCBI Taxonomy" id="679716"/>
    <lineage>
        <taxon>Eukaryota</taxon>
        <taxon>Discoba</taxon>
        <taxon>Euglenozoa</taxon>
        <taxon>Kinetoplastea</taxon>
        <taxon>Metakinetoplastina</taxon>
        <taxon>Trypanosomatida</taxon>
        <taxon>Trypanosomatidae</taxon>
        <taxon>Trypanosoma</taxon>
    </lineage>
</organism>
<dbReference type="Pfam" id="PF02301">
    <property type="entry name" value="HORMA"/>
    <property type="match status" value="1"/>
</dbReference>
<comment type="subcellular location">
    <subcellularLocation>
        <location evidence="1">Nucleus</location>
    </subcellularLocation>
</comment>
<accession>C9ZK57</accession>
<evidence type="ECO:0000256" key="1">
    <source>
        <dbReference type="ARBA" id="ARBA00004123"/>
    </source>
</evidence>
<dbReference type="InterPro" id="IPR003511">
    <property type="entry name" value="HORMA_dom"/>
</dbReference>
<evidence type="ECO:0000256" key="2">
    <source>
        <dbReference type="ARBA" id="ARBA00010348"/>
    </source>
</evidence>
<dbReference type="KEGG" id="tbg:TbgDal_III1600"/>
<keyword evidence="5" id="KW-0539">Nucleus</keyword>
<evidence type="ECO:0000256" key="5">
    <source>
        <dbReference type="ARBA" id="ARBA00023242"/>
    </source>
</evidence>
<name>C9ZK57_TRYB9</name>
<keyword evidence="3" id="KW-0132">Cell division</keyword>
<dbReference type="Gene3D" id="3.30.900.10">
    <property type="entry name" value="HORMA domain"/>
    <property type="match status" value="1"/>
</dbReference>
<proteinExistence type="inferred from homology"/>
<dbReference type="InterPro" id="IPR045091">
    <property type="entry name" value="Mad2-like"/>
</dbReference>
<dbReference type="GO" id="GO:0005654">
    <property type="term" value="C:nucleoplasm"/>
    <property type="evidence" value="ECO:0007669"/>
    <property type="project" value="TreeGrafter"/>
</dbReference>
<dbReference type="PANTHER" id="PTHR11842:SF11">
    <property type="entry name" value="MITOTIC SPINDLE ASSEMBLY CHECKPOINT PROTEIN MAD2A"/>
    <property type="match status" value="1"/>
</dbReference>
<dbReference type="AlphaFoldDB" id="C9ZK57"/>
<feature type="domain" description="HORMA" evidence="7">
    <location>
        <begin position="11"/>
        <end position="195"/>
    </location>
</feature>
<dbReference type="FunFam" id="3.30.900.10:FF:000021">
    <property type="entry name" value="Rev7, putative"/>
    <property type="match status" value="1"/>
</dbReference>
<protein>
    <submittedName>
        <fullName evidence="8">Rev7, putative</fullName>
    </submittedName>
</protein>
<dbReference type="SUPFAM" id="SSF56019">
    <property type="entry name" value="The spindle assembly checkpoint protein mad2"/>
    <property type="match status" value="1"/>
</dbReference>
<keyword evidence="6" id="KW-0131">Cell cycle</keyword>
<evidence type="ECO:0000313" key="9">
    <source>
        <dbReference type="Proteomes" id="UP000002316"/>
    </source>
</evidence>
<comment type="similarity">
    <text evidence="2">Belongs to the MAD2 family.</text>
</comment>
<dbReference type="GO" id="GO:0051301">
    <property type="term" value="P:cell division"/>
    <property type="evidence" value="ECO:0007669"/>
    <property type="project" value="UniProtKB-KW"/>
</dbReference>
<dbReference type="GO" id="GO:0005737">
    <property type="term" value="C:cytoplasm"/>
    <property type="evidence" value="ECO:0007669"/>
    <property type="project" value="TreeGrafter"/>
</dbReference>
<keyword evidence="4" id="KW-0498">Mitosis</keyword>
<evidence type="ECO:0000256" key="6">
    <source>
        <dbReference type="ARBA" id="ARBA00023306"/>
    </source>
</evidence>
<dbReference type="VEuPathDB" id="TriTrypDB:Tbg972.3.1600"/>
<dbReference type="OrthoDB" id="1806at2759"/>
<evidence type="ECO:0000256" key="4">
    <source>
        <dbReference type="ARBA" id="ARBA00022776"/>
    </source>
</evidence>
<dbReference type="PANTHER" id="PTHR11842">
    <property type="entry name" value="MITOTIC SPINDLE ASSEMBLY CHECKPOINT PROTEIN MAD2"/>
    <property type="match status" value="1"/>
</dbReference>
<dbReference type="GO" id="GO:0007094">
    <property type="term" value="P:mitotic spindle assembly checkpoint signaling"/>
    <property type="evidence" value="ECO:0007669"/>
    <property type="project" value="TreeGrafter"/>
</dbReference>